<name>W4KBJ2_HETIT</name>
<keyword evidence="3" id="KW-1185">Reference proteome</keyword>
<evidence type="ECO:0000313" key="3">
    <source>
        <dbReference type="Proteomes" id="UP000030671"/>
    </source>
</evidence>
<dbReference type="KEGG" id="hir:HETIRDRAFT_107281"/>
<feature type="region of interest" description="Disordered" evidence="1">
    <location>
        <begin position="27"/>
        <end position="57"/>
    </location>
</feature>
<evidence type="ECO:0000313" key="2">
    <source>
        <dbReference type="EMBL" id="ETW83163.1"/>
    </source>
</evidence>
<evidence type="ECO:0000256" key="1">
    <source>
        <dbReference type="SAM" id="MobiDB-lite"/>
    </source>
</evidence>
<dbReference type="Proteomes" id="UP000030671">
    <property type="component" value="Unassembled WGS sequence"/>
</dbReference>
<organism evidence="2 3">
    <name type="scientific">Heterobasidion irregulare (strain TC 32-1)</name>
    <dbReference type="NCBI Taxonomy" id="747525"/>
    <lineage>
        <taxon>Eukaryota</taxon>
        <taxon>Fungi</taxon>
        <taxon>Dikarya</taxon>
        <taxon>Basidiomycota</taxon>
        <taxon>Agaricomycotina</taxon>
        <taxon>Agaricomycetes</taxon>
        <taxon>Russulales</taxon>
        <taxon>Bondarzewiaceae</taxon>
        <taxon>Heterobasidion</taxon>
        <taxon>Heterobasidion annosum species complex</taxon>
    </lineage>
</organism>
<feature type="compositionally biased region" description="Low complexity" evidence="1">
    <location>
        <begin position="28"/>
        <end position="50"/>
    </location>
</feature>
<dbReference type="HOGENOM" id="CLU_526806_0_0_1"/>
<dbReference type="eggNOG" id="ENOG502QQKF">
    <property type="taxonomic scope" value="Eukaryota"/>
</dbReference>
<dbReference type="OrthoDB" id="3269821at2759"/>
<feature type="non-terminal residue" evidence="2">
    <location>
        <position position="1"/>
    </location>
</feature>
<dbReference type="EMBL" id="KI925457">
    <property type="protein sequence ID" value="ETW83163.1"/>
    <property type="molecule type" value="Genomic_DNA"/>
</dbReference>
<feature type="compositionally biased region" description="Pro residues" evidence="1">
    <location>
        <begin position="363"/>
        <end position="375"/>
    </location>
</feature>
<feature type="compositionally biased region" description="Polar residues" evidence="1">
    <location>
        <begin position="431"/>
        <end position="442"/>
    </location>
</feature>
<accession>W4KBJ2</accession>
<feature type="region of interest" description="Disordered" evidence="1">
    <location>
        <begin position="357"/>
        <end position="380"/>
    </location>
</feature>
<reference evidence="2 3" key="1">
    <citation type="journal article" date="2012" name="New Phytol.">
        <title>Insight into trade-off between wood decay and parasitism from the genome of a fungal forest pathogen.</title>
        <authorList>
            <person name="Olson A."/>
            <person name="Aerts A."/>
            <person name="Asiegbu F."/>
            <person name="Belbahri L."/>
            <person name="Bouzid O."/>
            <person name="Broberg A."/>
            <person name="Canback B."/>
            <person name="Coutinho P.M."/>
            <person name="Cullen D."/>
            <person name="Dalman K."/>
            <person name="Deflorio G."/>
            <person name="van Diepen L.T."/>
            <person name="Dunand C."/>
            <person name="Duplessis S."/>
            <person name="Durling M."/>
            <person name="Gonthier P."/>
            <person name="Grimwood J."/>
            <person name="Fossdal C.G."/>
            <person name="Hansson D."/>
            <person name="Henrissat B."/>
            <person name="Hietala A."/>
            <person name="Himmelstrand K."/>
            <person name="Hoffmeister D."/>
            <person name="Hogberg N."/>
            <person name="James T.Y."/>
            <person name="Karlsson M."/>
            <person name="Kohler A."/>
            <person name="Kues U."/>
            <person name="Lee Y.H."/>
            <person name="Lin Y.C."/>
            <person name="Lind M."/>
            <person name="Lindquist E."/>
            <person name="Lombard V."/>
            <person name="Lucas S."/>
            <person name="Lunden K."/>
            <person name="Morin E."/>
            <person name="Murat C."/>
            <person name="Park J."/>
            <person name="Raffaello T."/>
            <person name="Rouze P."/>
            <person name="Salamov A."/>
            <person name="Schmutz J."/>
            <person name="Solheim H."/>
            <person name="Stahlberg J."/>
            <person name="Velez H."/>
            <person name="de Vries R.P."/>
            <person name="Wiebenga A."/>
            <person name="Woodward S."/>
            <person name="Yakovlev I."/>
            <person name="Garbelotto M."/>
            <person name="Martin F."/>
            <person name="Grigoriev I.V."/>
            <person name="Stenlid J."/>
        </authorList>
    </citation>
    <scope>NUCLEOTIDE SEQUENCE [LARGE SCALE GENOMIC DNA]</scope>
    <source>
        <strain evidence="2 3">TC 32-1</strain>
    </source>
</reference>
<feature type="region of interest" description="Disordered" evidence="1">
    <location>
        <begin position="244"/>
        <end position="269"/>
    </location>
</feature>
<feature type="region of interest" description="Disordered" evidence="1">
    <location>
        <begin position="402"/>
        <end position="457"/>
    </location>
</feature>
<proteinExistence type="predicted"/>
<feature type="compositionally biased region" description="Basic and acidic residues" evidence="1">
    <location>
        <begin position="248"/>
        <end position="257"/>
    </location>
</feature>
<dbReference type="AlphaFoldDB" id="W4KBJ2"/>
<sequence>LRTAGLWEHLSAGDVVCNVGYVPPAPRPASSSAESVWGYPADAPGADADAPPGPWERARDAIQDQDQDQDQDVRGARRAWLVFTGTALVPHAPPAPPPVPDPRALPSPLYYAHLAAPRARPTFARLRLPVPRARLSPARDFGAHEFGAAGLRLRLGLRGDAGAAVDGDADADAELESLLKLVRLPTRVRSPHSPSGVALAKRYVWLARLPGPRRPVPAPAPGSPHSHWHSHLAALPIPPFPRSSTGHRTVDRDREADAEGVADGDGDEDVWAGVGEGWRKEWVLQAEGTVEGRTALLDALRDSARAEWAGRDEAAGRVWEMVVERGAAGCVWLSFAAAPMISASLSTLASPRLAHPTATPHLPTFPSPNPPPAPHVSPLRPRARLPLRRSRTRISPIISPWTPQQRPVAAVTRPNEKKKHQRGTSVDARPTLSNNVHPSITHKSNREKRKGKGRESARGVAVRAYYARLTRVVSPTRVLVRGSAPLATASPGAPAVFQPSVLYLPAAGRLVCPGRPA</sequence>
<dbReference type="RefSeq" id="XP_009545445.1">
    <property type="nucleotide sequence ID" value="XM_009547150.1"/>
</dbReference>
<feature type="compositionally biased region" description="Acidic residues" evidence="1">
    <location>
        <begin position="258"/>
        <end position="269"/>
    </location>
</feature>
<feature type="compositionally biased region" description="Basic residues" evidence="1">
    <location>
        <begin position="443"/>
        <end position="452"/>
    </location>
</feature>
<dbReference type="InParanoid" id="W4KBJ2"/>
<gene>
    <name evidence="2" type="ORF">HETIRDRAFT_107281</name>
</gene>
<dbReference type="GeneID" id="20666231"/>
<protein>
    <submittedName>
        <fullName evidence="2">Uncharacterized protein</fullName>
    </submittedName>
</protein>